<dbReference type="Proteomes" id="UP001389717">
    <property type="component" value="Unassembled WGS sequence"/>
</dbReference>
<dbReference type="InterPro" id="IPR036291">
    <property type="entry name" value="NAD(P)-bd_dom_sf"/>
</dbReference>
<dbReference type="EMBL" id="JBBYAF010000001">
    <property type="protein sequence ID" value="MEL3970740.1"/>
    <property type="molecule type" value="Genomic_DNA"/>
</dbReference>
<dbReference type="SUPFAM" id="SSF51735">
    <property type="entry name" value="NAD(P)-binding Rossmann-fold domains"/>
    <property type="match status" value="1"/>
</dbReference>
<organism evidence="3 4">
    <name type="scientific">Rossellomorea oryzaecorticis</name>
    <dbReference type="NCBI Taxonomy" id="1396505"/>
    <lineage>
        <taxon>Bacteria</taxon>
        <taxon>Bacillati</taxon>
        <taxon>Bacillota</taxon>
        <taxon>Bacilli</taxon>
        <taxon>Bacillales</taxon>
        <taxon>Bacillaceae</taxon>
        <taxon>Rossellomorea</taxon>
    </lineage>
</organism>
<evidence type="ECO:0000259" key="2">
    <source>
        <dbReference type="Pfam" id="PF01370"/>
    </source>
</evidence>
<comment type="similarity">
    <text evidence="1">Belongs to the NAD(P)-dependent epimerase/dehydratase family.</text>
</comment>
<feature type="domain" description="NAD-dependent epimerase/dehydratase" evidence="2">
    <location>
        <begin position="4"/>
        <end position="246"/>
    </location>
</feature>
<dbReference type="RefSeq" id="WP_341979260.1">
    <property type="nucleotide sequence ID" value="NZ_JBBYAF010000001.1"/>
</dbReference>
<accession>A0ABU9K3S3</accession>
<name>A0ABU9K3S3_9BACI</name>
<reference evidence="3 4" key="1">
    <citation type="submission" date="2024-04" db="EMBL/GenBank/DDBJ databases">
        <title>Bacillus oryzaecorticis sp. nov., a moderately halophilic bacterium isolated from rice husks.</title>
        <authorList>
            <person name="Zhu H.-S."/>
        </authorList>
    </citation>
    <scope>NUCLEOTIDE SEQUENCE [LARGE SCALE GENOMIC DNA]</scope>
    <source>
        <strain evidence="3 4">ZC255</strain>
    </source>
</reference>
<protein>
    <submittedName>
        <fullName evidence="3">NAD-dependent epimerase/dehydratase family protein</fullName>
    </submittedName>
</protein>
<evidence type="ECO:0000256" key="1">
    <source>
        <dbReference type="ARBA" id="ARBA00007637"/>
    </source>
</evidence>
<dbReference type="Pfam" id="PF01370">
    <property type="entry name" value="Epimerase"/>
    <property type="match status" value="1"/>
</dbReference>
<comment type="caution">
    <text evidence="3">The sequence shown here is derived from an EMBL/GenBank/DDBJ whole genome shotgun (WGS) entry which is preliminary data.</text>
</comment>
<evidence type="ECO:0000313" key="3">
    <source>
        <dbReference type="EMBL" id="MEL3970740.1"/>
    </source>
</evidence>
<gene>
    <name evidence="3" type="ORF">AAEO50_00460</name>
</gene>
<dbReference type="Gene3D" id="3.40.50.720">
    <property type="entry name" value="NAD(P)-binding Rossmann-like Domain"/>
    <property type="match status" value="1"/>
</dbReference>
<dbReference type="InterPro" id="IPR001509">
    <property type="entry name" value="Epimerase_deHydtase"/>
</dbReference>
<dbReference type="PANTHER" id="PTHR43000">
    <property type="entry name" value="DTDP-D-GLUCOSE 4,6-DEHYDRATASE-RELATED"/>
    <property type="match status" value="1"/>
</dbReference>
<keyword evidence="4" id="KW-1185">Reference proteome</keyword>
<sequence>MSSILVTGGAGFIGSHLVDALLERNEKVIVIDNLSMGDENNLPHDNNITFIKGDLSDSKLVNKLFSEYDINTIFHLGAVASVVASIENPSETHRTNMDGTLILLEAAKKYGVGRFIFASSAAIFGDEPTLPKSEESIIKPLTPYAIDKYGSEQYVIAYNRLYHLPTTVLRFFNVFGNRQNPSSPYSGVVSILTDKFKKIQNNEEDSFTLYGEGDQTRDFIHVKDVVKALILVMEREEAVGEIFNLGTGISTSLKQLIEIYERVTGLSLPIIEKEERSGDIKFSYTSIEKIKAIGYTPDYSLEEGLKVYWNNECS</sequence>
<evidence type="ECO:0000313" key="4">
    <source>
        <dbReference type="Proteomes" id="UP001389717"/>
    </source>
</evidence>
<proteinExistence type="inferred from homology"/>